<sequence>MDFDEILSEDEEDYLDLLLTGGLSAEADDQDETFEPSNSLQIGFFSTFIHEFRKIVKDTNCMLHQIQKLVMCDAYIPHYRQVLRLCPRLRIALLLRIHLQNIQCIYWRDQNDIDEGMRDSRLFSFRPCLPPGIQLGFFNQTVRVFQKPVDFFLLFLTQEIMLEICIATNHHAETLISKGQNLSYANSMGAWTRVTVEEMYRFVGILIYMSMVNLQTLERYWSTCPLYNNNMVSAVMSITRFKAILSFLQINADTNKDDKLTRVRSLLEHVESISQSLFQPYESVSVDERMVASKHHYSGIRQFIRDKPIRFGLKVWVLADSITGYTYAFFVYLGKKRTELNNRTKGLAYNVVMELSKKLVNQGYRIYTDSFYTTQHFATDLLQKKTYLIGAVKRTSSAMPQCLKDIELFEKVSSRGEFRWHREGDFVYVQWRDCKTVTIISPIHKGSSIGQCQRTEFMKDKVNESSDYGVSASFGQLEYRESLAMSLMGLDLNRQLAPSPKPSVDQCLPMISENRRYCICCNGEASMLGQKDPSTKNHYYCSKC</sequence>
<dbReference type="PANTHER" id="PTHR46599:SF3">
    <property type="entry name" value="PIGGYBAC TRANSPOSABLE ELEMENT-DERIVED PROTEIN 4"/>
    <property type="match status" value="1"/>
</dbReference>
<dbReference type="Proteomes" id="UP000005408">
    <property type="component" value="Unassembled WGS sequence"/>
</dbReference>
<evidence type="ECO:0000259" key="1">
    <source>
        <dbReference type="Pfam" id="PF13843"/>
    </source>
</evidence>
<accession>A0A8W8JMQ3</accession>
<dbReference type="PANTHER" id="PTHR46599">
    <property type="entry name" value="PIGGYBAC TRANSPOSABLE ELEMENT-DERIVED PROTEIN 4"/>
    <property type="match status" value="1"/>
</dbReference>
<dbReference type="Pfam" id="PF13843">
    <property type="entry name" value="DDE_Tnp_1_7"/>
    <property type="match status" value="1"/>
</dbReference>
<evidence type="ECO:0000313" key="2">
    <source>
        <dbReference type="EnsemblMetazoa" id="G20113.1:cds"/>
    </source>
</evidence>
<keyword evidence="3" id="KW-1185">Reference proteome</keyword>
<reference evidence="2" key="1">
    <citation type="submission" date="2022-08" db="UniProtKB">
        <authorList>
            <consortium name="EnsemblMetazoa"/>
        </authorList>
    </citation>
    <scope>IDENTIFICATION</scope>
    <source>
        <strain evidence="2">05x7-T-G4-1.051#20</strain>
    </source>
</reference>
<dbReference type="AlphaFoldDB" id="A0A8W8JMQ3"/>
<evidence type="ECO:0000313" key="3">
    <source>
        <dbReference type="Proteomes" id="UP000005408"/>
    </source>
</evidence>
<dbReference type="InterPro" id="IPR029526">
    <property type="entry name" value="PGBD"/>
</dbReference>
<dbReference type="EnsemblMetazoa" id="G20113.1">
    <property type="protein sequence ID" value="G20113.1:cds"/>
    <property type="gene ID" value="G20113"/>
</dbReference>
<proteinExistence type="predicted"/>
<protein>
    <recommendedName>
        <fullName evidence="1">PiggyBac transposable element-derived protein domain-containing protein</fullName>
    </recommendedName>
</protein>
<name>A0A8W8JMQ3_MAGGI</name>
<organism evidence="2 3">
    <name type="scientific">Magallana gigas</name>
    <name type="common">Pacific oyster</name>
    <name type="synonym">Crassostrea gigas</name>
    <dbReference type="NCBI Taxonomy" id="29159"/>
    <lineage>
        <taxon>Eukaryota</taxon>
        <taxon>Metazoa</taxon>
        <taxon>Spiralia</taxon>
        <taxon>Lophotrochozoa</taxon>
        <taxon>Mollusca</taxon>
        <taxon>Bivalvia</taxon>
        <taxon>Autobranchia</taxon>
        <taxon>Pteriomorphia</taxon>
        <taxon>Ostreida</taxon>
        <taxon>Ostreoidea</taxon>
        <taxon>Ostreidae</taxon>
        <taxon>Magallana</taxon>
    </lineage>
</organism>
<feature type="domain" description="PiggyBac transposable element-derived protein" evidence="1">
    <location>
        <begin position="148"/>
        <end position="451"/>
    </location>
</feature>